<dbReference type="Gene3D" id="3.30.230.10">
    <property type="match status" value="1"/>
</dbReference>
<keyword evidence="5 8" id="KW-0687">Ribonucleoprotein</keyword>
<gene>
    <name evidence="11" type="primary">rpsE</name>
    <name evidence="11" type="ORF">UV73_C0012G0055</name>
</gene>
<dbReference type="InterPro" id="IPR005324">
    <property type="entry name" value="Ribosomal_uS5_C"/>
</dbReference>
<evidence type="ECO:0000256" key="7">
    <source>
        <dbReference type="ARBA" id="ARBA00035519"/>
    </source>
</evidence>
<dbReference type="STRING" id="1618443.UV73_C0012G0055"/>
<comment type="similarity">
    <text evidence="1 9">Belongs to the universal ribosomal protein uS5 family.</text>
</comment>
<evidence type="ECO:0000259" key="10">
    <source>
        <dbReference type="PROSITE" id="PS50881"/>
    </source>
</evidence>
<evidence type="ECO:0000256" key="9">
    <source>
        <dbReference type="RuleBase" id="RU003823"/>
    </source>
</evidence>
<dbReference type="InterPro" id="IPR013810">
    <property type="entry name" value="Ribosomal_uS5_N"/>
</dbReference>
<reference evidence="11 12" key="1">
    <citation type="journal article" date="2015" name="Nature">
        <title>rRNA introns, odd ribosomes, and small enigmatic genomes across a large radiation of phyla.</title>
        <authorList>
            <person name="Brown C.T."/>
            <person name="Hug L.A."/>
            <person name="Thomas B.C."/>
            <person name="Sharon I."/>
            <person name="Castelle C.J."/>
            <person name="Singh A."/>
            <person name="Wilkins M.J."/>
            <person name="Williams K.H."/>
            <person name="Banfield J.F."/>
        </authorList>
    </citation>
    <scope>NUCLEOTIDE SEQUENCE [LARGE SCALE GENOMIC DNA]</scope>
</reference>
<proteinExistence type="inferred from homology"/>
<dbReference type="GO" id="GO:0005737">
    <property type="term" value="C:cytoplasm"/>
    <property type="evidence" value="ECO:0007669"/>
    <property type="project" value="UniProtKB-ARBA"/>
</dbReference>
<evidence type="ECO:0000256" key="2">
    <source>
        <dbReference type="ARBA" id="ARBA00022730"/>
    </source>
</evidence>
<dbReference type="GO" id="GO:0019843">
    <property type="term" value="F:rRNA binding"/>
    <property type="evidence" value="ECO:0007669"/>
    <property type="project" value="UniProtKB-KW"/>
</dbReference>
<dbReference type="InterPro" id="IPR014721">
    <property type="entry name" value="Ribsml_uS5_D2-typ_fold_subgr"/>
</dbReference>
<dbReference type="AlphaFoldDB" id="A0A0G1DEI3"/>
<keyword evidence="2" id="KW-0699">rRNA-binding</keyword>
<dbReference type="Pfam" id="PF00333">
    <property type="entry name" value="Ribosomal_S5"/>
    <property type="match status" value="1"/>
</dbReference>
<evidence type="ECO:0000256" key="3">
    <source>
        <dbReference type="ARBA" id="ARBA00022884"/>
    </source>
</evidence>
<dbReference type="InterPro" id="IPR020568">
    <property type="entry name" value="Ribosomal_Su5_D2-typ_SF"/>
</dbReference>
<dbReference type="PROSITE" id="PS50881">
    <property type="entry name" value="S5_DSRBD"/>
    <property type="match status" value="1"/>
</dbReference>
<dbReference type="EMBL" id="LCFP01000012">
    <property type="protein sequence ID" value="KKS96027.1"/>
    <property type="molecule type" value="Genomic_DNA"/>
</dbReference>
<dbReference type="Gene3D" id="3.30.160.20">
    <property type="match status" value="1"/>
</dbReference>
<sequence length="146" mass="15432">MDDEFSEKVVQVNRVSKKTTGGNKIGFSILVVVGDRKGKVGVGLGKAADVASAVRKGSSYARKHMVKIPLVNTTIPHEIRMKLGAARILLKPAPPGTGIRAGGSVRAVVEAAGIKDIVSKILGTDNKASNVYATFAALQKLKERRL</sequence>
<comment type="caution">
    <text evidence="11">The sequence shown here is derived from an EMBL/GenBank/DDBJ whole genome shotgun (WGS) entry which is preliminary data.</text>
</comment>
<evidence type="ECO:0000256" key="1">
    <source>
        <dbReference type="ARBA" id="ARBA00008945"/>
    </source>
</evidence>
<accession>A0A0G1DEI3</accession>
<dbReference type="PATRIC" id="fig|1618443.3.peg.1382"/>
<dbReference type="PANTHER" id="PTHR48277">
    <property type="entry name" value="MITOCHONDRIAL RIBOSOMAL PROTEIN S5"/>
    <property type="match status" value="1"/>
</dbReference>
<dbReference type="GO" id="GO:0006412">
    <property type="term" value="P:translation"/>
    <property type="evidence" value="ECO:0007669"/>
    <property type="project" value="InterPro"/>
</dbReference>
<dbReference type="InterPro" id="IPR000851">
    <property type="entry name" value="Ribosomal_uS5"/>
</dbReference>
<dbReference type="GO" id="GO:0015935">
    <property type="term" value="C:small ribosomal subunit"/>
    <property type="evidence" value="ECO:0007669"/>
    <property type="project" value="InterPro"/>
</dbReference>
<evidence type="ECO:0000256" key="8">
    <source>
        <dbReference type="PROSITE-ProRule" id="PRU00268"/>
    </source>
</evidence>
<keyword evidence="3" id="KW-0694">RNA-binding</keyword>
<dbReference type="NCBIfam" id="TIGR01021">
    <property type="entry name" value="rpsE_bact"/>
    <property type="match status" value="1"/>
</dbReference>
<dbReference type="SUPFAM" id="SSF54211">
    <property type="entry name" value="Ribosomal protein S5 domain 2-like"/>
    <property type="match status" value="1"/>
</dbReference>
<evidence type="ECO:0000256" key="6">
    <source>
        <dbReference type="ARBA" id="ARBA00035255"/>
    </source>
</evidence>
<dbReference type="SUPFAM" id="SSF54768">
    <property type="entry name" value="dsRNA-binding domain-like"/>
    <property type="match status" value="1"/>
</dbReference>
<feature type="domain" description="S5 DRBM" evidence="10">
    <location>
        <begin position="5"/>
        <end position="68"/>
    </location>
</feature>
<keyword evidence="4 8" id="KW-0689">Ribosomal protein</keyword>
<evidence type="ECO:0000256" key="4">
    <source>
        <dbReference type="ARBA" id="ARBA00022980"/>
    </source>
</evidence>
<dbReference type="GO" id="GO:0003735">
    <property type="term" value="F:structural constituent of ribosome"/>
    <property type="evidence" value="ECO:0007669"/>
    <property type="project" value="UniProtKB-UniRule"/>
</dbReference>
<protein>
    <recommendedName>
        <fullName evidence="6">Small ribosomal subunit protein uS5</fullName>
    </recommendedName>
    <alternativeName>
        <fullName evidence="7">30S ribosomal protein S5</fullName>
    </alternativeName>
</protein>
<evidence type="ECO:0000313" key="12">
    <source>
        <dbReference type="Proteomes" id="UP000034894"/>
    </source>
</evidence>
<organism evidence="11 12">
    <name type="scientific">Candidatus Gottesmanbacteria bacterium GW2011_GWA2_43_14</name>
    <dbReference type="NCBI Taxonomy" id="1618443"/>
    <lineage>
        <taxon>Bacteria</taxon>
        <taxon>Candidatus Gottesmaniibacteriota</taxon>
    </lineage>
</organism>
<dbReference type="Pfam" id="PF03719">
    <property type="entry name" value="Ribosomal_S5_C"/>
    <property type="match status" value="1"/>
</dbReference>
<dbReference type="Proteomes" id="UP000034894">
    <property type="component" value="Unassembled WGS sequence"/>
</dbReference>
<name>A0A0G1DEI3_9BACT</name>
<dbReference type="PANTHER" id="PTHR48277:SF1">
    <property type="entry name" value="MITOCHONDRIAL RIBOSOMAL PROTEIN S5"/>
    <property type="match status" value="1"/>
</dbReference>
<evidence type="ECO:0000313" key="11">
    <source>
        <dbReference type="EMBL" id="KKS96027.1"/>
    </source>
</evidence>
<dbReference type="InterPro" id="IPR005712">
    <property type="entry name" value="Ribosomal_uS5_bac-type"/>
</dbReference>
<dbReference type="FunFam" id="3.30.230.10:FF:000002">
    <property type="entry name" value="30S ribosomal protein S5"/>
    <property type="match status" value="1"/>
</dbReference>
<evidence type="ECO:0000256" key="5">
    <source>
        <dbReference type="ARBA" id="ARBA00023274"/>
    </source>
</evidence>